<dbReference type="InterPro" id="IPR036679">
    <property type="entry name" value="FlgN-like_sf"/>
</dbReference>
<name>A0A239EYZ2_9FIRM</name>
<dbReference type="GO" id="GO:0044780">
    <property type="term" value="P:bacterial-type flagellum assembly"/>
    <property type="evidence" value="ECO:0007669"/>
    <property type="project" value="InterPro"/>
</dbReference>
<dbReference type="Proteomes" id="UP000198304">
    <property type="component" value="Unassembled WGS sequence"/>
</dbReference>
<reference evidence="4" key="1">
    <citation type="submission" date="2017-06" db="EMBL/GenBank/DDBJ databases">
        <authorList>
            <person name="Varghese N."/>
            <person name="Submissions S."/>
        </authorList>
    </citation>
    <scope>NUCLEOTIDE SEQUENCE [LARGE SCALE GENOMIC DNA]</scope>
    <source>
        <strain evidence="4">SCA</strain>
    </source>
</reference>
<keyword evidence="1" id="KW-1005">Bacterial flagellum biogenesis</keyword>
<evidence type="ECO:0000256" key="1">
    <source>
        <dbReference type="ARBA" id="ARBA00022795"/>
    </source>
</evidence>
<accession>A0A239EYZ2</accession>
<dbReference type="Gene3D" id="1.20.58.300">
    <property type="entry name" value="FlgN-like"/>
    <property type="match status" value="1"/>
</dbReference>
<proteinExistence type="predicted"/>
<dbReference type="InterPro" id="IPR007809">
    <property type="entry name" value="FlgN-like"/>
</dbReference>
<evidence type="ECO:0000313" key="4">
    <source>
        <dbReference type="Proteomes" id="UP000198304"/>
    </source>
</evidence>
<dbReference type="Pfam" id="PF05130">
    <property type="entry name" value="FlgN"/>
    <property type="match status" value="1"/>
</dbReference>
<evidence type="ECO:0000256" key="2">
    <source>
        <dbReference type="SAM" id="MobiDB-lite"/>
    </source>
</evidence>
<gene>
    <name evidence="3" type="ORF">SAMN05446037_101179</name>
</gene>
<organism evidence="3 4">
    <name type="scientific">Anaerovirgula multivorans</name>
    <dbReference type="NCBI Taxonomy" id="312168"/>
    <lineage>
        <taxon>Bacteria</taxon>
        <taxon>Bacillati</taxon>
        <taxon>Bacillota</taxon>
        <taxon>Clostridia</taxon>
        <taxon>Peptostreptococcales</taxon>
        <taxon>Natronincolaceae</taxon>
        <taxon>Anaerovirgula</taxon>
    </lineage>
</organism>
<dbReference type="SUPFAM" id="SSF140566">
    <property type="entry name" value="FlgN-like"/>
    <property type="match status" value="1"/>
</dbReference>
<evidence type="ECO:0000313" key="3">
    <source>
        <dbReference type="EMBL" id="SNS49253.1"/>
    </source>
</evidence>
<dbReference type="EMBL" id="FZOJ01000011">
    <property type="protein sequence ID" value="SNS49253.1"/>
    <property type="molecule type" value="Genomic_DNA"/>
</dbReference>
<feature type="region of interest" description="Disordered" evidence="2">
    <location>
        <begin position="139"/>
        <end position="164"/>
    </location>
</feature>
<protein>
    <submittedName>
        <fullName evidence="3">FlgN protein</fullName>
    </submittedName>
</protein>
<dbReference type="RefSeq" id="WP_089283255.1">
    <property type="nucleotide sequence ID" value="NZ_FZOJ01000011.1"/>
</dbReference>
<keyword evidence="4" id="KW-1185">Reference proteome</keyword>
<dbReference type="OrthoDB" id="1680765at2"/>
<sequence>MIKSIQQLKETLHQELKMYKDIVEMAKEKTIIIKMGKLVELEEVIQKEQQYIRTMATFEKIRRSIFTNIAEEMEIPEPAGISELLLHLGDQEINEIDTIRNQLLETIKKLTEVNQLNEKLIQQNLEFIDFNIEIITSSPETGNNYGEKDTGKRKSISSLLDMKV</sequence>
<dbReference type="AlphaFoldDB" id="A0A239EYZ2"/>